<reference evidence="2 3" key="1">
    <citation type="journal article" date="2023" name="G3 (Bethesda)">
        <title>A chromosome-level genome assembly of Zasmidium syzygii isolated from banana leaves.</title>
        <authorList>
            <person name="van Westerhoven A.C."/>
            <person name="Mehrabi R."/>
            <person name="Talebi R."/>
            <person name="Steentjes M.B.F."/>
            <person name="Corcolon B."/>
            <person name="Chong P.A."/>
            <person name="Kema G.H.J."/>
            <person name="Seidl M.F."/>
        </authorList>
    </citation>
    <scope>NUCLEOTIDE SEQUENCE [LARGE SCALE GENOMIC DNA]</scope>
    <source>
        <strain evidence="2 3">P124</strain>
    </source>
</reference>
<proteinExistence type="predicted"/>
<dbReference type="Proteomes" id="UP001305779">
    <property type="component" value="Unassembled WGS sequence"/>
</dbReference>
<comment type="caution">
    <text evidence="2">The sequence shown here is derived from an EMBL/GenBank/DDBJ whole genome shotgun (WGS) entry which is preliminary data.</text>
</comment>
<evidence type="ECO:0000259" key="1">
    <source>
        <dbReference type="Pfam" id="PF01636"/>
    </source>
</evidence>
<dbReference type="EMBL" id="JAXOVC010000007">
    <property type="protein sequence ID" value="KAK4499596.1"/>
    <property type="molecule type" value="Genomic_DNA"/>
</dbReference>
<dbReference type="Pfam" id="PF01636">
    <property type="entry name" value="APH"/>
    <property type="match status" value="1"/>
</dbReference>
<dbReference type="PANTHER" id="PTHR21310">
    <property type="entry name" value="AMINOGLYCOSIDE PHOSPHOTRANSFERASE-RELATED-RELATED"/>
    <property type="match status" value="1"/>
</dbReference>
<sequence>MDSTKSNGPADLPLQGAHISEAAFHTLVKHSLPESSGSNIVIHSEEFAALNNHIYSISTGQPPKKYILKVNGQHFDGVKAENEVGCLLLNETFCPTVPVPRAVAWSTGGRLLCRRHRDGSIVKKVIQELSCDLPGWILMTRLAGKPLDIAKLTPAQKTSIIDQLVRITLCWRRNIPWSAWAGDIRFEPHHSKSSSYRPATRTSLPKLSIYGLQGMGKGRAPPMGTMLSYWQLNLRCLTEELKSEEVYAPNRKALSSTLEDCIQTTLPRLSILKQTQTHEFVLTHADFGPHNVLVSEYYPSVITGVLDFEFCGFFPTWSQFFAYVTNDALLNEEGIQNPDWPPDMYAKYVKSLAQQRVATPYGHESTREWKELANLMKLEMNIAPRWMMGAQKVDHEALETAKAAVEKAVDRLRSLCQEDSRPP</sequence>
<feature type="domain" description="Aminoglycoside phosphotransferase" evidence="1">
    <location>
        <begin position="52"/>
        <end position="313"/>
    </location>
</feature>
<dbReference type="Gene3D" id="3.90.1200.10">
    <property type="match status" value="1"/>
</dbReference>
<protein>
    <recommendedName>
        <fullName evidence="1">Aminoglycoside phosphotransferase domain-containing protein</fullName>
    </recommendedName>
</protein>
<dbReference type="InterPro" id="IPR011009">
    <property type="entry name" value="Kinase-like_dom_sf"/>
</dbReference>
<keyword evidence="3" id="KW-1185">Reference proteome</keyword>
<evidence type="ECO:0000313" key="2">
    <source>
        <dbReference type="EMBL" id="KAK4499596.1"/>
    </source>
</evidence>
<accession>A0ABR0EEB0</accession>
<dbReference type="SUPFAM" id="SSF56112">
    <property type="entry name" value="Protein kinase-like (PK-like)"/>
    <property type="match status" value="1"/>
</dbReference>
<dbReference type="InterPro" id="IPR051678">
    <property type="entry name" value="AGP_Transferase"/>
</dbReference>
<name>A0ABR0EEB0_ZASCE</name>
<gene>
    <name evidence="2" type="ORF">PRZ48_010114</name>
</gene>
<dbReference type="InterPro" id="IPR002575">
    <property type="entry name" value="Aminoglycoside_PTrfase"/>
</dbReference>
<dbReference type="PANTHER" id="PTHR21310:SF15">
    <property type="entry name" value="AMINOGLYCOSIDE PHOSPHOTRANSFERASE DOMAIN-CONTAINING PROTEIN"/>
    <property type="match status" value="1"/>
</dbReference>
<evidence type="ECO:0000313" key="3">
    <source>
        <dbReference type="Proteomes" id="UP001305779"/>
    </source>
</evidence>
<organism evidence="2 3">
    <name type="scientific">Zasmidium cellare</name>
    <name type="common">Wine cellar mold</name>
    <name type="synonym">Racodium cellare</name>
    <dbReference type="NCBI Taxonomy" id="395010"/>
    <lineage>
        <taxon>Eukaryota</taxon>
        <taxon>Fungi</taxon>
        <taxon>Dikarya</taxon>
        <taxon>Ascomycota</taxon>
        <taxon>Pezizomycotina</taxon>
        <taxon>Dothideomycetes</taxon>
        <taxon>Dothideomycetidae</taxon>
        <taxon>Mycosphaerellales</taxon>
        <taxon>Mycosphaerellaceae</taxon>
        <taxon>Zasmidium</taxon>
    </lineage>
</organism>